<dbReference type="PANTHER" id="PTHR34985:SF1">
    <property type="entry name" value="SLR0554 PROTEIN"/>
    <property type="match status" value="1"/>
</dbReference>
<dbReference type="RefSeq" id="WP_229490004.1">
    <property type="nucleotide sequence ID" value="NZ_JAIVFQ010000112.1"/>
</dbReference>
<dbReference type="InterPro" id="IPR024385">
    <property type="entry name" value="DUF3854"/>
</dbReference>
<protein>
    <submittedName>
        <fullName evidence="2">DUF3854 domain-containing protein</fullName>
    </submittedName>
</protein>
<gene>
    <name evidence="2" type="ORF">LC586_34715</name>
</gene>
<keyword evidence="3" id="KW-1185">Reference proteome</keyword>
<feature type="domain" description="DUF3854" evidence="1">
    <location>
        <begin position="151"/>
        <end position="285"/>
    </location>
</feature>
<dbReference type="EMBL" id="JAIVFQ010000112">
    <property type="protein sequence ID" value="MCC5604182.1"/>
    <property type="molecule type" value="Genomic_DNA"/>
</dbReference>
<dbReference type="NCBIfam" id="NF042913">
    <property type="entry name" value="CyRepA1"/>
    <property type="match status" value="1"/>
</dbReference>
<sequence>MRIIESDSQAKHLTQWLNSSIDEEIFYLNVKSLYGTLPYEYLLYSPKISRRNDGRLRDRDLKKYQHIELGGWWCSGVDPLNNYVSMMWGCFKPDFPRRDRQKIHKFIKYEHPYREETRAFFLLVPNRIWVKVSNRSGIPITEEDLQHPGGFWRWVWRHNVPVTIVEGVKKAGALLTVGYAAIAIPGVNAGYRTPQDEYGNATCVERSRNIGKPSLIPDLKHFATQGRLVNICFDQDNKPETAQRVRTAISRMGRLLVNEGCSLRVIDLPLGPEKGVDDFIVAKGQPAFDALYNTAVALELWEIKLFTLLTYPPSIALNQRFLGHLLVPEGEKLIILKAPKGTGKTEWLSQEVAKAHDQERRVLIITHRIQLGEALCNRFGVNYVTEVHTSETGTLLGYGVCVDSLHQESQARFNPNDWSNDVIIIDECDQVFWHLLNSGTEVQKRRVSVLKNLKQLVQNVLGSSQGKIYLSSADVSDTDVKYVLSLAGEYRVNPFVIVNNYRHVAGNCYNYSGSNPKNLIAALDKAIAKSGHHLLCCSAQKAKSKWGTQALEERFRRKFPHLRILRIDSESVADPSHAAFGCIAHLNEILTQYDLVIASPSLETGVSIDIRGHFSAVWGIFQGVQPVNSVRQMLARVRKTVDRHIWVREWGMSVVGNGSTTIAGLLRSQHVATQANIALLSAADNDDYSYVDQNFQPESLQTWGKRGSVINVEMRRYRESVLAGLVEDGYTIIDADDADDGESGAVIESVKAASVELYAAECEAIADSDELSPTELKKLQDKRAKTKTERHQQRKAELSRRYEVDVTPELVEKDDDGWYPQLRMHYYLTLGREFLTNRDAKRAKAQLELGENSIWKPDFNKGQLLLAVLLLAKLNLLQLLKPGVKWRSTDAKMQELKRAAVENRYFIKTCLNVTVSEKLTPVAIAQKLLNKIDLKLDYVGRLGKRENRECVYQFVAPDDQRDSIFGQWLNRDEATKSESVSVTNNIELTTPLIDTTSQLIRENSESVSVTNNIELTTPVIDTQFLNIPQTVSQDEDTKVQGWKGLSLKLRQGLNSAGQLYQQLVSKVGEAVGVADGEPYWNGYLGQWMLGVNFALGCKSVVCDWLVGV</sequence>
<evidence type="ECO:0000313" key="2">
    <source>
        <dbReference type="EMBL" id="MCC5604182.1"/>
    </source>
</evidence>
<dbReference type="PANTHER" id="PTHR34985">
    <property type="entry name" value="SLR0554 PROTEIN"/>
    <property type="match status" value="1"/>
</dbReference>
<accession>A0ABS8IJ03</accession>
<proteinExistence type="predicted"/>
<reference evidence="2 3" key="1">
    <citation type="journal article" date="2021" name="Microorganisms">
        <title>Genome Evolution of Filamentous Cyanobacterium Nostoc Species: From Facultative Symbiosis to Free Living.</title>
        <authorList>
            <person name="Huo D."/>
            <person name="Li H."/>
            <person name="Cai F."/>
            <person name="Guo X."/>
            <person name="Qiao Z."/>
            <person name="Wang W."/>
            <person name="Yu G."/>
            <person name="Li R."/>
        </authorList>
    </citation>
    <scope>NUCLEOTIDE SEQUENCE [LARGE SCALE GENOMIC DNA]</scope>
    <source>
        <strain evidence="2 3">CHAB 5714</strain>
    </source>
</reference>
<name>A0ABS8IJ03_9NOSO</name>
<dbReference type="Pfam" id="PF12965">
    <property type="entry name" value="DUF3854"/>
    <property type="match status" value="1"/>
</dbReference>
<dbReference type="InterPro" id="IPR027417">
    <property type="entry name" value="P-loop_NTPase"/>
</dbReference>
<comment type="caution">
    <text evidence="2">The sequence shown here is derived from an EMBL/GenBank/DDBJ whole genome shotgun (WGS) entry which is preliminary data.</text>
</comment>
<evidence type="ECO:0000259" key="1">
    <source>
        <dbReference type="Pfam" id="PF12965"/>
    </source>
</evidence>
<evidence type="ECO:0000313" key="3">
    <source>
        <dbReference type="Proteomes" id="UP001199525"/>
    </source>
</evidence>
<dbReference type="Gene3D" id="3.40.50.300">
    <property type="entry name" value="P-loop containing nucleotide triphosphate hydrolases"/>
    <property type="match status" value="1"/>
</dbReference>
<dbReference type="InterPro" id="IPR049996">
    <property type="entry name" value="Slr7037-like"/>
</dbReference>
<dbReference type="Proteomes" id="UP001199525">
    <property type="component" value="Unassembled WGS sequence"/>
</dbReference>
<dbReference type="SUPFAM" id="SSF52540">
    <property type="entry name" value="P-loop containing nucleoside triphosphate hydrolases"/>
    <property type="match status" value="1"/>
</dbReference>
<organism evidence="2 3">
    <name type="scientific">Nostoc favosum CHAB5714</name>
    <dbReference type="NCBI Taxonomy" id="2780399"/>
    <lineage>
        <taxon>Bacteria</taxon>
        <taxon>Bacillati</taxon>
        <taxon>Cyanobacteriota</taxon>
        <taxon>Cyanophyceae</taxon>
        <taxon>Nostocales</taxon>
        <taxon>Nostocaceae</taxon>
        <taxon>Nostoc</taxon>
        <taxon>Nostoc favosum</taxon>
    </lineage>
</organism>